<accession>A0AAW0BVX1</accession>
<evidence type="ECO:0000256" key="1">
    <source>
        <dbReference type="SAM" id="MobiDB-lite"/>
    </source>
</evidence>
<dbReference type="EMBL" id="JAWWNJ010000024">
    <property type="protein sequence ID" value="KAK7031322.1"/>
    <property type="molecule type" value="Genomic_DNA"/>
</dbReference>
<sequence length="166" mass="19338">MPRAKSNLAQPDILLKRAEAAWDYRQRNKVEVNEKARMRMRRRRAELKNAPSAVQLEYLNRARKYRRDYRERVKRGGKKHGDKSRSRVNTTSVPLRHRSQTSTNPPTPRSPSSCPSPAAVRQSPRCTLLNSYDENGTDDDFSEDGRMELLHPTAVLWRRGSRCYML</sequence>
<gene>
    <name evidence="2" type="ORF">R3P38DRAFT_3187037</name>
</gene>
<protein>
    <submittedName>
        <fullName evidence="2">Uncharacterized protein</fullName>
    </submittedName>
</protein>
<feature type="compositionally biased region" description="Basic residues" evidence="1">
    <location>
        <begin position="61"/>
        <end position="82"/>
    </location>
</feature>
<comment type="caution">
    <text evidence="2">The sequence shown here is derived from an EMBL/GenBank/DDBJ whole genome shotgun (WGS) entry which is preliminary data.</text>
</comment>
<evidence type="ECO:0000313" key="2">
    <source>
        <dbReference type="EMBL" id="KAK7031322.1"/>
    </source>
</evidence>
<dbReference type="Proteomes" id="UP001362999">
    <property type="component" value="Unassembled WGS sequence"/>
</dbReference>
<feature type="compositionally biased region" description="Polar residues" evidence="1">
    <location>
        <begin position="124"/>
        <end position="134"/>
    </location>
</feature>
<organism evidence="2 3">
    <name type="scientific">Favolaschia claudopus</name>
    <dbReference type="NCBI Taxonomy" id="2862362"/>
    <lineage>
        <taxon>Eukaryota</taxon>
        <taxon>Fungi</taxon>
        <taxon>Dikarya</taxon>
        <taxon>Basidiomycota</taxon>
        <taxon>Agaricomycotina</taxon>
        <taxon>Agaricomycetes</taxon>
        <taxon>Agaricomycetidae</taxon>
        <taxon>Agaricales</taxon>
        <taxon>Marasmiineae</taxon>
        <taxon>Mycenaceae</taxon>
        <taxon>Favolaschia</taxon>
    </lineage>
</organism>
<evidence type="ECO:0000313" key="3">
    <source>
        <dbReference type="Proteomes" id="UP001362999"/>
    </source>
</evidence>
<proteinExistence type="predicted"/>
<feature type="region of interest" description="Disordered" evidence="1">
    <location>
        <begin position="58"/>
        <end position="144"/>
    </location>
</feature>
<dbReference type="AlphaFoldDB" id="A0AAW0BVX1"/>
<name>A0AAW0BVX1_9AGAR</name>
<reference evidence="2 3" key="1">
    <citation type="journal article" date="2024" name="J Genomics">
        <title>Draft genome sequencing and assembly of Favolaschia claudopus CIRM-BRFM 2984 isolated from oak limbs.</title>
        <authorList>
            <person name="Navarro D."/>
            <person name="Drula E."/>
            <person name="Chaduli D."/>
            <person name="Cazenave R."/>
            <person name="Ahrendt S."/>
            <person name="Wang J."/>
            <person name="Lipzen A."/>
            <person name="Daum C."/>
            <person name="Barry K."/>
            <person name="Grigoriev I.V."/>
            <person name="Favel A."/>
            <person name="Rosso M.N."/>
            <person name="Martin F."/>
        </authorList>
    </citation>
    <scope>NUCLEOTIDE SEQUENCE [LARGE SCALE GENOMIC DNA]</scope>
    <source>
        <strain evidence="2 3">CIRM-BRFM 2984</strain>
    </source>
</reference>
<keyword evidence="3" id="KW-1185">Reference proteome</keyword>
<feature type="compositionally biased region" description="Low complexity" evidence="1">
    <location>
        <begin position="100"/>
        <end position="117"/>
    </location>
</feature>